<proteinExistence type="inferred from homology"/>
<evidence type="ECO:0000256" key="5">
    <source>
        <dbReference type="ARBA" id="ARBA00023212"/>
    </source>
</evidence>
<evidence type="ECO:0000256" key="4">
    <source>
        <dbReference type="ARBA" id="ARBA00022701"/>
    </source>
</evidence>
<reference evidence="9" key="1">
    <citation type="journal article" date="2020" name="Genome Biol.">
        <title>Gamete binning: chromosome-level and haplotype-resolved genome assembly enabled by high-throughput single-cell sequencing of gamete genomes.</title>
        <authorList>
            <person name="Campoy J.A."/>
            <person name="Sun H."/>
            <person name="Goel M."/>
            <person name="Jiao W.-B."/>
            <person name="Folz-Donahue K."/>
            <person name="Wang N."/>
            <person name="Rubio M."/>
            <person name="Liu C."/>
            <person name="Kukat C."/>
            <person name="Ruiz D."/>
            <person name="Huettel B."/>
            <person name="Schneeberger K."/>
        </authorList>
    </citation>
    <scope>NUCLEOTIDE SEQUENCE [LARGE SCALE GENOMIC DNA]</scope>
    <source>
        <strain evidence="9">cv. Rojo Pasion</strain>
    </source>
</reference>
<feature type="compositionally biased region" description="Basic and acidic residues" evidence="6">
    <location>
        <begin position="550"/>
        <end position="572"/>
    </location>
</feature>
<feature type="compositionally biased region" description="Basic and acidic residues" evidence="6">
    <location>
        <begin position="299"/>
        <end position="320"/>
    </location>
</feature>
<protein>
    <recommendedName>
        <fullName evidence="7">TPX2 C-terminal domain-containing protein</fullName>
    </recommendedName>
</protein>
<feature type="compositionally biased region" description="Basic and acidic residues" evidence="6">
    <location>
        <begin position="612"/>
        <end position="624"/>
    </location>
</feature>
<feature type="region of interest" description="Disordered" evidence="6">
    <location>
        <begin position="489"/>
        <end position="630"/>
    </location>
</feature>
<dbReference type="Pfam" id="PF06886">
    <property type="entry name" value="TPX2"/>
    <property type="match status" value="1"/>
</dbReference>
<feature type="region of interest" description="Disordered" evidence="6">
    <location>
        <begin position="283"/>
        <end position="465"/>
    </location>
</feature>
<dbReference type="Proteomes" id="UP000507245">
    <property type="component" value="Unassembled WGS sequence"/>
</dbReference>
<sequence length="630" mass="69711">MSLFTVVHSKVVHLPYFHARSDHCLQLLGVSLKPRKEKFPQEFPEVPETVKKVKLVICPPASQSPVLYTVCVLLCSSLVAQHLNPFLAELMGESIVDFANDADEVGEAAASNSSNPALEVSVSFGRFENDSLSWEKWSTFSPNKYLEEVEKCATPGSVAQKRAYFEAHYKKIAARKAQELLEQEKQMQDDPFRSDDQQGGDQIDCGTHFEIDLTNSQSTTQANYQETNFDNETISTHVDDLKEDDVITIECQSSLTEGEKEETDSVTASPNLNNPEELILEKEAENVPAESEGIQEIPRSLDNEMGKAPEVKEEKEEKPRLLLRKGSQKVTTGVSKERNVANVKKKPIPQITKTPQKSTPRMSKPISTSTPRVSKPISTSTPRVSKPISTSTPRVSKPISTSTPRASKSISTSIATPAPRSSVKMGNTSSLPRSKNPSIEDTKKVPPKSLHMSLSLDPAKSDSASLTTARKSFIMENMGDKDIVRRAFKTFQNNYNQPKSSSEEKSSTPTQLSTKGKESRVSTSVLLPKENGGSLGKGTPKAAPSSFGLRNDERVDKRKEAKSNPKEAERLHYQPKSKGQNEAEIKKQRHSLHFKTTPMPGSYRGQKMSKSTSEKESSKNETHRRPNLLG</sequence>
<feature type="compositionally biased region" description="Polar residues" evidence="6">
    <location>
        <begin position="424"/>
        <end position="437"/>
    </location>
</feature>
<feature type="compositionally biased region" description="Basic and acidic residues" evidence="6">
    <location>
        <begin position="183"/>
        <end position="196"/>
    </location>
</feature>
<dbReference type="InterPro" id="IPR027329">
    <property type="entry name" value="TPX2_C"/>
</dbReference>
<dbReference type="OrthoDB" id="621651at2759"/>
<dbReference type="PANTHER" id="PTHR47286">
    <property type="entry name" value="F3I6.9 PROTEIN"/>
    <property type="match status" value="1"/>
</dbReference>
<feature type="compositionally biased region" description="Polar residues" evidence="6">
    <location>
        <begin position="358"/>
        <end position="415"/>
    </location>
</feature>
<gene>
    <name evidence="8" type="ORF">ORAREDHAP_LOCUS6344</name>
</gene>
<dbReference type="EMBL" id="CAEKKB010000001">
    <property type="protein sequence ID" value="CAB4295097.1"/>
    <property type="molecule type" value="Genomic_DNA"/>
</dbReference>
<comment type="similarity">
    <text evidence="2">Belongs to the TPX2 family.</text>
</comment>
<accession>A0A6J5W5C1</accession>
<comment type="subcellular location">
    <subcellularLocation>
        <location evidence="1">Cytoplasm</location>
        <location evidence="1">Cytoskeleton</location>
    </subcellularLocation>
</comment>
<dbReference type="PANTHER" id="PTHR47286:SF2">
    <property type="entry name" value="F3I6.9 PROTEIN"/>
    <property type="match status" value="1"/>
</dbReference>
<evidence type="ECO:0000256" key="6">
    <source>
        <dbReference type="SAM" id="MobiDB-lite"/>
    </source>
</evidence>
<evidence type="ECO:0000256" key="1">
    <source>
        <dbReference type="ARBA" id="ARBA00004245"/>
    </source>
</evidence>
<keyword evidence="3" id="KW-0963">Cytoplasm</keyword>
<dbReference type="AlphaFoldDB" id="A0A6J5W5C1"/>
<evidence type="ECO:0000259" key="7">
    <source>
        <dbReference type="Pfam" id="PF06886"/>
    </source>
</evidence>
<feature type="domain" description="TPX2 C-terminal" evidence="7">
    <location>
        <begin position="547"/>
        <end position="611"/>
    </location>
</feature>
<feature type="region of interest" description="Disordered" evidence="6">
    <location>
        <begin position="183"/>
        <end position="205"/>
    </location>
</feature>
<evidence type="ECO:0000256" key="3">
    <source>
        <dbReference type="ARBA" id="ARBA00022490"/>
    </source>
</evidence>
<evidence type="ECO:0000313" key="9">
    <source>
        <dbReference type="Proteomes" id="UP000507245"/>
    </source>
</evidence>
<evidence type="ECO:0000313" key="8">
    <source>
        <dbReference type="EMBL" id="CAB4295097.1"/>
    </source>
</evidence>
<feature type="region of interest" description="Disordered" evidence="6">
    <location>
        <begin position="254"/>
        <end position="273"/>
    </location>
</feature>
<keyword evidence="5" id="KW-0206">Cytoskeleton</keyword>
<feature type="compositionally biased region" description="Low complexity" evidence="6">
    <location>
        <begin position="348"/>
        <end position="357"/>
    </location>
</feature>
<organism evidence="8 9">
    <name type="scientific">Prunus armeniaca</name>
    <name type="common">Apricot</name>
    <name type="synonym">Armeniaca vulgaris</name>
    <dbReference type="NCBI Taxonomy" id="36596"/>
    <lineage>
        <taxon>Eukaryota</taxon>
        <taxon>Viridiplantae</taxon>
        <taxon>Streptophyta</taxon>
        <taxon>Embryophyta</taxon>
        <taxon>Tracheophyta</taxon>
        <taxon>Spermatophyta</taxon>
        <taxon>Magnoliopsida</taxon>
        <taxon>eudicotyledons</taxon>
        <taxon>Gunneridae</taxon>
        <taxon>Pentapetalae</taxon>
        <taxon>rosids</taxon>
        <taxon>fabids</taxon>
        <taxon>Rosales</taxon>
        <taxon>Rosaceae</taxon>
        <taxon>Amygdaloideae</taxon>
        <taxon>Amygdaleae</taxon>
        <taxon>Prunus</taxon>
    </lineage>
</organism>
<evidence type="ECO:0000256" key="2">
    <source>
        <dbReference type="ARBA" id="ARBA00005885"/>
    </source>
</evidence>
<name>A0A6J5W5C1_PRUAR</name>
<keyword evidence="9" id="KW-1185">Reference proteome</keyword>
<keyword evidence="4" id="KW-0493">Microtubule</keyword>
<dbReference type="GO" id="GO:0005874">
    <property type="term" value="C:microtubule"/>
    <property type="evidence" value="ECO:0007669"/>
    <property type="project" value="UniProtKB-KW"/>
</dbReference>